<dbReference type="GO" id="GO:0016491">
    <property type="term" value="F:oxidoreductase activity"/>
    <property type="evidence" value="ECO:0007669"/>
    <property type="project" value="InterPro"/>
</dbReference>
<dbReference type="EMBL" id="BART01013817">
    <property type="protein sequence ID" value="GAG81503.1"/>
    <property type="molecule type" value="Genomic_DNA"/>
</dbReference>
<proteinExistence type="predicted"/>
<sequence length="108" mass="12475">MAQLRLDYNKFLERNAEVVVVGPDSAEDFKQYWQEHDLPFVGLPDPRHKVLKLYGQEIKILKFGRMPAQATIDVDGIVRDIHYGRSMSDIPPNEEVLSLLDNLKHDDD</sequence>
<dbReference type="InterPro" id="IPR000866">
    <property type="entry name" value="AhpC/TSA"/>
</dbReference>
<comment type="caution">
    <text evidence="2">The sequence shown here is derived from an EMBL/GenBank/DDBJ whole genome shotgun (WGS) entry which is preliminary data.</text>
</comment>
<dbReference type="GO" id="GO:0016209">
    <property type="term" value="F:antioxidant activity"/>
    <property type="evidence" value="ECO:0007669"/>
    <property type="project" value="InterPro"/>
</dbReference>
<reference evidence="2" key="1">
    <citation type="journal article" date="2014" name="Front. Microbiol.">
        <title>High frequency of phylogenetically diverse reductive dehalogenase-homologous genes in deep subseafloor sedimentary metagenomes.</title>
        <authorList>
            <person name="Kawai M."/>
            <person name="Futagami T."/>
            <person name="Toyoda A."/>
            <person name="Takaki Y."/>
            <person name="Nishi S."/>
            <person name="Hori S."/>
            <person name="Arai W."/>
            <person name="Tsubouchi T."/>
            <person name="Morono Y."/>
            <person name="Uchiyama I."/>
            <person name="Ito T."/>
            <person name="Fujiyama A."/>
            <person name="Inagaki F."/>
            <person name="Takami H."/>
        </authorList>
    </citation>
    <scope>NUCLEOTIDE SEQUENCE</scope>
    <source>
        <strain evidence="2">Expedition CK06-06</strain>
    </source>
</reference>
<dbReference type="Gene3D" id="3.40.30.10">
    <property type="entry name" value="Glutaredoxin"/>
    <property type="match status" value="1"/>
</dbReference>
<protein>
    <recommendedName>
        <fullName evidence="1">Alkyl hydroperoxide reductase subunit C/ Thiol specific antioxidant domain-containing protein</fullName>
    </recommendedName>
</protein>
<dbReference type="AlphaFoldDB" id="X1BBL7"/>
<evidence type="ECO:0000259" key="1">
    <source>
        <dbReference type="Pfam" id="PF00578"/>
    </source>
</evidence>
<feature type="non-terminal residue" evidence="2">
    <location>
        <position position="108"/>
    </location>
</feature>
<name>X1BBL7_9ZZZZ</name>
<dbReference type="SUPFAM" id="SSF52833">
    <property type="entry name" value="Thioredoxin-like"/>
    <property type="match status" value="1"/>
</dbReference>
<feature type="domain" description="Alkyl hydroperoxide reductase subunit C/ Thiol specific antioxidant" evidence="1">
    <location>
        <begin position="1"/>
        <end position="80"/>
    </location>
</feature>
<organism evidence="2">
    <name type="scientific">marine sediment metagenome</name>
    <dbReference type="NCBI Taxonomy" id="412755"/>
    <lineage>
        <taxon>unclassified sequences</taxon>
        <taxon>metagenomes</taxon>
        <taxon>ecological metagenomes</taxon>
    </lineage>
</organism>
<accession>X1BBL7</accession>
<gene>
    <name evidence="2" type="ORF">S01H4_28012</name>
</gene>
<dbReference type="InterPro" id="IPR036249">
    <property type="entry name" value="Thioredoxin-like_sf"/>
</dbReference>
<evidence type="ECO:0000313" key="2">
    <source>
        <dbReference type="EMBL" id="GAG81503.1"/>
    </source>
</evidence>
<dbReference type="Pfam" id="PF00578">
    <property type="entry name" value="AhpC-TSA"/>
    <property type="match status" value="1"/>
</dbReference>